<proteinExistence type="predicted"/>
<dbReference type="RefSeq" id="WP_179667520.1">
    <property type="nucleotide sequence ID" value="NZ_JACCFP010000001.1"/>
</dbReference>
<sequence>MDVSPSPRLDQPAFLPSGEPGRLRTYSGDVVLQQDSGVILYTPGKVDAVPVTFVPPDAEALAAGTEPLLAAEVTIGQILLAGSGYDHFSGAGATQVVAGTQPHTDPAWTWPNLSFQALGVRSMVLRYRLTVLTTEAAGRPATE</sequence>
<evidence type="ECO:0000313" key="2">
    <source>
        <dbReference type="EMBL" id="NYJ00992.1"/>
    </source>
</evidence>
<accession>A0A853C2S9</accession>
<keyword evidence="3" id="KW-1185">Reference proteome</keyword>
<protein>
    <submittedName>
        <fullName evidence="2">Uncharacterized protein</fullName>
    </submittedName>
</protein>
<evidence type="ECO:0000313" key="3">
    <source>
        <dbReference type="Proteomes" id="UP000530424"/>
    </source>
</evidence>
<dbReference type="Proteomes" id="UP000530424">
    <property type="component" value="Unassembled WGS sequence"/>
</dbReference>
<feature type="region of interest" description="Disordered" evidence="1">
    <location>
        <begin position="1"/>
        <end position="20"/>
    </location>
</feature>
<gene>
    <name evidence="2" type="ORF">HNR19_001690</name>
</gene>
<name>A0A853C2S9_9ACTN</name>
<evidence type="ECO:0000256" key="1">
    <source>
        <dbReference type="SAM" id="MobiDB-lite"/>
    </source>
</evidence>
<comment type="caution">
    <text evidence="2">The sequence shown here is derived from an EMBL/GenBank/DDBJ whole genome shotgun (WGS) entry which is preliminary data.</text>
</comment>
<dbReference type="AlphaFoldDB" id="A0A853C2S9"/>
<dbReference type="EMBL" id="JACCFP010000001">
    <property type="protein sequence ID" value="NYJ00992.1"/>
    <property type="molecule type" value="Genomic_DNA"/>
</dbReference>
<reference evidence="2 3" key="1">
    <citation type="submission" date="2020-07" db="EMBL/GenBank/DDBJ databases">
        <title>Sequencing the genomes of 1000 actinobacteria strains.</title>
        <authorList>
            <person name="Klenk H.-P."/>
        </authorList>
    </citation>
    <scope>NUCLEOTIDE SEQUENCE [LARGE SCALE GENOMIC DNA]</scope>
    <source>
        <strain evidence="2 3">DSM 103833</strain>
    </source>
</reference>
<organism evidence="2 3">
    <name type="scientific">Nocardioides thalensis</name>
    <dbReference type="NCBI Taxonomy" id="1914755"/>
    <lineage>
        <taxon>Bacteria</taxon>
        <taxon>Bacillati</taxon>
        <taxon>Actinomycetota</taxon>
        <taxon>Actinomycetes</taxon>
        <taxon>Propionibacteriales</taxon>
        <taxon>Nocardioidaceae</taxon>
        <taxon>Nocardioides</taxon>
    </lineage>
</organism>